<reference evidence="3" key="2">
    <citation type="submission" date="2016-02" db="EMBL/GenBank/DDBJ databases">
        <title>Genome sequencing of Aspergillus luchuensis NBRC 4314.</title>
        <authorList>
            <person name="Yamada O."/>
        </authorList>
    </citation>
    <scope>NUCLEOTIDE SEQUENCE [LARGE SCALE GENOMIC DNA]</scope>
    <source>
        <strain evidence="3">RIB 2604</strain>
    </source>
</reference>
<feature type="region of interest" description="Disordered" evidence="1">
    <location>
        <begin position="70"/>
        <end position="105"/>
    </location>
</feature>
<proteinExistence type="predicted"/>
<evidence type="ECO:0000313" key="3">
    <source>
        <dbReference type="Proteomes" id="UP000075230"/>
    </source>
</evidence>
<sequence length="105" mass="11646">MRGRIGERAANGSRRERDPPGRHPTLESDLSRRAYHRLTCWTAWRAGKQQRSDNALGLLWDGAPWLRGTIRGSSLFVPPPRPGPESPGGTDRQSGDEARSTSVQD</sequence>
<protein>
    <submittedName>
        <fullName evidence="2">Arginine/serine-rich splicing factor</fullName>
    </submittedName>
</protein>
<evidence type="ECO:0000313" key="2">
    <source>
        <dbReference type="EMBL" id="GAT21287.1"/>
    </source>
</evidence>
<comment type="caution">
    <text evidence="2">The sequence shown here is derived from an EMBL/GenBank/DDBJ whole genome shotgun (WGS) entry which is preliminary data.</text>
</comment>
<feature type="region of interest" description="Disordered" evidence="1">
    <location>
        <begin position="1"/>
        <end position="30"/>
    </location>
</feature>
<dbReference type="EMBL" id="BCWF01000010">
    <property type="protein sequence ID" value="GAT21287.1"/>
    <property type="molecule type" value="Genomic_DNA"/>
</dbReference>
<dbReference type="Proteomes" id="UP000075230">
    <property type="component" value="Unassembled WGS sequence"/>
</dbReference>
<dbReference type="AlphaFoldDB" id="A0A146F581"/>
<name>A0A146F581_ASPKA</name>
<accession>A0A146F581</accession>
<reference evidence="2 3" key="1">
    <citation type="journal article" date="2016" name="DNA Res.">
        <title>Genome sequence of Aspergillus luchuensis NBRC 4314.</title>
        <authorList>
            <person name="Yamada O."/>
            <person name="Machida M."/>
            <person name="Hosoyama A."/>
            <person name="Goto M."/>
            <person name="Takahashi T."/>
            <person name="Futagami T."/>
            <person name="Yamagata Y."/>
            <person name="Takeuchi M."/>
            <person name="Kobayashi T."/>
            <person name="Koike H."/>
            <person name="Abe K."/>
            <person name="Asai K."/>
            <person name="Arita M."/>
            <person name="Fujita N."/>
            <person name="Fukuda K."/>
            <person name="Higa K."/>
            <person name="Horikawa H."/>
            <person name="Ishikawa T."/>
            <person name="Jinno K."/>
            <person name="Kato Y."/>
            <person name="Kirimura K."/>
            <person name="Mizutani O."/>
            <person name="Nakasone K."/>
            <person name="Sano M."/>
            <person name="Shiraishi Y."/>
            <person name="Tsukahara M."/>
            <person name="Gomi K."/>
        </authorList>
    </citation>
    <scope>NUCLEOTIDE SEQUENCE [LARGE SCALE GENOMIC DNA]</scope>
    <source>
        <strain evidence="2 3">RIB 2604</strain>
    </source>
</reference>
<organism evidence="2 3">
    <name type="scientific">Aspergillus kawachii</name>
    <name type="common">White koji mold</name>
    <name type="synonym">Aspergillus awamori var. kawachi</name>
    <dbReference type="NCBI Taxonomy" id="1069201"/>
    <lineage>
        <taxon>Eukaryota</taxon>
        <taxon>Fungi</taxon>
        <taxon>Dikarya</taxon>
        <taxon>Ascomycota</taxon>
        <taxon>Pezizomycotina</taxon>
        <taxon>Eurotiomycetes</taxon>
        <taxon>Eurotiomycetidae</taxon>
        <taxon>Eurotiales</taxon>
        <taxon>Aspergillaceae</taxon>
        <taxon>Aspergillus</taxon>
        <taxon>Aspergillus subgen. Circumdati</taxon>
    </lineage>
</organism>
<gene>
    <name evidence="2" type="ORF">RIB2604_01001750</name>
</gene>
<evidence type="ECO:0000256" key="1">
    <source>
        <dbReference type="SAM" id="MobiDB-lite"/>
    </source>
</evidence>